<name>A0A6P1QYI7_9FLAO</name>
<dbReference type="EMBL" id="CP029149">
    <property type="protein sequence ID" value="QHN65770.1"/>
    <property type="molecule type" value="Genomic_DNA"/>
</dbReference>
<dbReference type="Proteomes" id="UP000464318">
    <property type="component" value="Chromosome"/>
</dbReference>
<dbReference type="SUPFAM" id="SSF88713">
    <property type="entry name" value="Glycoside hydrolase/deacetylase"/>
    <property type="match status" value="1"/>
</dbReference>
<gene>
    <name evidence="1" type="ORF">DBX24_07700</name>
</gene>
<dbReference type="Gene3D" id="3.20.20.370">
    <property type="entry name" value="Glycoside hydrolase/deacetylase"/>
    <property type="match status" value="1"/>
</dbReference>
<sequence length="262" mass="31070">MIYLSFDIEEFDMPKEYGYEIDFDRQISTSRKGLIAILDLLQKHKAKATFFSTVVFAQNCPDLINRLLAEGHELASHTYYHTDFEIPHLELSKKTLEQDFHTPILGLRMPRMRDIPAEEVKKAGYFYNSSVNPTILPGRYNKSHIPKRFYKEKDLWQIPTAVSLLRFPLFWLSFHNFPLIIYNILLSQCIKSTGYATLYFHPWEFTNLHHKEFNFPHYVKRNTGDKMIAKFEKLLIHINKKGWKTALYRDLIKNESSKHNIH</sequence>
<reference evidence="1 2" key="1">
    <citation type="submission" date="2018-04" db="EMBL/GenBank/DDBJ databases">
        <title>Characteristic and Complete Genome Sequencing of A Novel Member of Infective Endocarditis Causative Bacteria: Bergeyella cardium QL-PH.</title>
        <authorList>
            <person name="Pan H."/>
            <person name="Sun E."/>
            <person name="Zhang Y."/>
        </authorList>
    </citation>
    <scope>NUCLEOTIDE SEQUENCE [LARGE SCALE GENOMIC DNA]</scope>
    <source>
        <strain evidence="1 2">HPQL</strain>
    </source>
</reference>
<dbReference type="InterPro" id="IPR002509">
    <property type="entry name" value="NODB_dom"/>
</dbReference>
<dbReference type="KEGG" id="bcad:DBX24_07700"/>
<organism evidence="1 2">
    <name type="scientific">Bergeyella cardium</name>
    <dbReference type="NCBI Taxonomy" id="1585976"/>
    <lineage>
        <taxon>Bacteria</taxon>
        <taxon>Pseudomonadati</taxon>
        <taxon>Bacteroidota</taxon>
        <taxon>Flavobacteriia</taxon>
        <taxon>Flavobacteriales</taxon>
        <taxon>Weeksellaceae</taxon>
        <taxon>Bergeyella</taxon>
    </lineage>
</organism>
<dbReference type="OrthoDB" id="9806342at2"/>
<dbReference type="InterPro" id="IPR011330">
    <property type="entry name" value="Glyco_hydro/deAcase_b/a-brl"/>
</dbReference>
<proteinExistence type="predicted"/>
<dbReference type="PROSITE" id="PS51677">
    <property type="entry name" value="NODB"/>
    <property type="match status" value="1"/>
</dbReference>
<evidence type="ECO:0000313" key="2">
    <source>
        <dbReference type="Proteomes" id="UP000464318"/>
    </source>
</evidence>
<dbReference type="Pfam" id="PF01522">
    <property type="entry name" value="Polysacc_deac_1"/>
    <property type="match status" value="1"/>
</dbReference>
<dbReference type="GO" id="GO:0005975">
    <property type="term" value="P:carbohydrate metabolic process"/>
    <property type="evidence" value="ECO:0007669"/>
    <property type="project" value="InterPro"/>
</dbReference>
<dbReference type="AlphaFoldDB" id="A0A6P1QYI7"/>
<dbReference type="RefSeq" id="WP_120489212.1">
    <property type="nucleotide sequence ID" value="NZ_CP029149.1"/>
</dbReference>
<dbReference type="PANTHER" id="PTHR10587:SF137">
    <property type="entry name" value="4-DEOXY-4-FORMAMIDO-L-ARABINOSE-PHOSPHOUNDECAPRENOL DEFORMYLASE ARND-RELATED"/>
    <property type="match status" value="1"/>
</dbReference>
<keyword evidence="2" id="KW-1185">Reference proteome</keyword>
<dbReference type="InterPro" id="IPR050248">
    <property type="entry name" value="Polysacc_deacetylase_ArnD"/>
</dbReference>
<dbReference type="PANTHER" id="PTHR10587">
    <property type="entry name" value="GLYCOSYL TRANSFERASE-RELATED"/>
    <property type="match status" value="1"/>
</dbReference>
<evidence type="ECO:0000313" key="1">
    <source>
        <dbReference type="EMBL" id="QHN65770.1"/>
    </source>
</evidence>
<accession>A0A6P1QYI7</accession>
<protein>
    <submittedName>
        <fullName evidence="1">Polysaccharide deacetylase family protein</fullName>
    </submittedName>
</protein>
<dbReference type="GO" id="GO:0016810">
    <property type="term" value="F:hydrolase activity, acting on carbon-nitrogen (but not peptide) bonds"/>
    <property type="evidence" value="ECO:0007669"/>
    <property type="project" value="InterPro"/>
</dbReference>